<name>A0AA95H868_9GAMM</name>
<evidence type="ECO:0000313" key="1">
    <source>
        <dbReference type="EMBL" id="WGZ92060.1"/>
    </source>
</evidence>
<gene>
    <name evidence="1" type="ORF">QJT80_06155</name>
</gene>
<dbReference type="Proteomes" id="UP001300672">
    <property type="component" value="Chromosome"/>
</dbReference>
<sequence length="186" mass="21595">MNIFMMHVGSPGNIDIKYTVTRKRSIKEMVEKIPLSAPERAYFENDKELNSAFPNGEFNCWGVPSRAEPIFRKTNVGDLVLMIPEIGSSEDSGIQQIGIVKAKYNEKAIDASKVLWPDTPEARLYPFLFFFETEVVYRSWYDFLNDLDIESNWNPRGWYRKMADKRFSAWKGAQGYLDFLRQEGGR</sequence>
<dbReference type="AlphaFoldDB" id="A0AA95H868"/>
<reference evidence="1" key="1">
    <citation type="journal article" date="2023" name="Int. J. Mol. Sci.">
        <title>Metagenomics Revealed a New Genus 'Candidatus Thiocaldithrix dubininis' gen. nov., sp. nov. and a New Species 'Candidatus Thiothrix putei' sp. nov. in the Family Thiotrichaceae, Some Members of Which Have Traits of Both Na+- and H+-Motive Energetics.</title>
        <authorList>
            <person name="Ravin N.V."/>
            <person name="Muntyan M.S."/>
            <person name="Smolyakov D.D."/>
            <person name="Rudenko T.S."/>
            <person name="Beletsky A.V."/>
            <person name="Mardanov A.V."/>
            <person name="Grabovich M.Y."/>
        </authorList>
    </citation>
    <scope>NUCLEOTIDE SEQUENCE</scope>
    <source>
        <strain evidence="1">GKL-01</strain>
    </source>
</reference>
<dbReference type="EMBL" id="CP124755">
    <property type="protein sequence ID" value="WGZ92060.1"/>
    <property type="molecule type" value="Genomic_DNA"/>
</dbReference>
<reference evidence="1" key="2">
    <citation type="submission" date="2023-04" db="EMBL/GenBank/DDBJ databases">
        <authorList>
            <person name="Beletskiy A.V."/>
            <person name="Mardanov A.V."/>
            <person name="Ravin N.V."/>
        </authorList>
    </citation>
    <scope>NUCLEOTIDE SEQUENCE</scope>
    <source>
        <strain evidence="1">GKL-01</strain>
    </source>
</reference>
<accession>A0AA95H868</accession>
<organism evidence="1">
    <name type="scientific">Candidatus Thiocaldithrix dubininis</name>
    <dbReference type="NCBI Taxonomy" id="3080823"/>
    <lineage>
        <taxon>Bacteria</taxon>
        <taxon>Pseudomonadati</taxon>
        <taxon>Pseudomonadota</taxon>
        <taxon>Gammaproteobacteria</taxon>
        <taxon>Thiotrichales</taxon>
        <taxon>Thiotrichaceae</taxon>
        <taxon>Candidatus Thiocaldithrix</taxon>
    </lineage>
</organism>
<dbReference type="KEGG" id="tdu:QJT80_06155"/>
<protein>
    <submittedName>
        <fullName evidence="1">Uncharacterized protein</fullName>
    </submittedName>
</protein>
<proteinExistence type="predicted"/>